<dbReference type="EC" id="1.11.1.7" evidence="3 16"/>
<keyword evidence="4 16" id="KW-0575">Peroxidase</keyword>
<evidence type="ECO:0000256" key="6">
    <source>
        <dbReference type="ARBA" id="ARBA00022723"/>
    </source>
</evidence>
<evidence type="ECO:0000256" key="13">
    <source>
        <dbReference type="PIRSR" id="PIRSR600823-3"/>
    </source>
</evidence>
<evidence type="ECO:0000256" key="12">
    <source>
        <dbReference type="PIRSR" id="PIRSR600823-2"/>
    </source>
</evidence>
<evidence type="ECO:0000313" key="19">
    <source>
        <dbReference type="Proteomes" id="UP001187471"/>
    </source>
</evidence>
<evidence type="ECO:0000256" key="9">
    <source>
        <dbReference type="ARBA" id="ARBA00023004"/>
    </source>
</evidence>
<dbReference type="EMBL" id="JAVXUO010002171">
    <property type="protein sequence ID" value="KAK2975608.1"/>
    <property type="molecule type" value="Genomic_DNA"/>
</dbReference>
<dbReference type="SUPFAM" id="SSF48113">
    <property type="entry name" value="Heme-dependent peroxidases"/>
    <property type="match status" value="1"/>
</dbReference>
<dbReference type="GO" id="GO:0042744">
    <property type="term" value="P:hydrogen peroxide catabolic process"/>
    <property type="evidence" value="ECO:0007669"/>
    <property type="project" value="UniProtKB-KW"/>
</dbReference>
<feature type="binding site" evidence="13">
    <location>
        <position position="69"/>
    </location>
    <ligand>
        <name>Ca(2+)</name>
        <dbReference type="ChEBI" id="CHEBI:29108"/>
        <label>1</label>
    </ligand>
</feature>
<evidence type="ECO:0000256" key="4">
    <source>
        <dbReference type="ARBA" id="ARBA00022559"/>
    </source>
</evidence>
<evidence type="ECO:0000256" key="2">
    <source>
        <dbReference type="ARBA" id="ARBA00006873"/>
    </source>
</evidence>
<comment type="cofactor">
    <cofactor evidence="13 16">
        <name>Ca(2+)</name>
        <dbReference type="ChEBI" id="CHEBI:29108"/>
    </cofactor>
    <text evidence="13 16">Binds 2 calcium ions per subunit.</text>
</comment>
<comment type="caution">
    <text evidence="18">The sequence shown here is derived from an EMBL/GenBank/DDBJ whole genome shotgun (WGS) entry which is preliminary data.</text>
</comment>
<dbReference type="Gene3D" id="1.10.520.10">
    <property type="match status" value="1"/>
</dbReference>
<comment type="catalytic activity">
    <reaction evidence="1 16">
        <text>2 a phenolic donor + H2O2 = 2 a phenolic radical donor + 2 H2O</text>
        <dbReference type="Rhea" id="RHEA:56136"/>
        <dbReference type="ChEBI" id="CHEBI:15377"/>
        <dbReference type="ChEBI" id="CHEBI:16240"/>
        <dbReference type="ChEBI" id="CHEBI:139520"/>
        <dbReference type="ChEBI" id="CHEBI:139521"/>
        <dbReference type="EC" id="1.11.1.7"/>
    </reaction>
</comment>
<feature type="chain" id="PRO_5041516769" description="Peroxidase" evidence="16">
    <location>
        <begin position="24"/>
        <end position="336"/>
    </location>
</feature>
<dbReference type="Gene3D" id="1.10.420.10">
    <property type="entry name" value="Peroxidase, domain 2"/>
    <property type="match status" value="1"/>
</dbReference>
<dbReference type="InterPro" id="IPR002016">
    <property type="entry name" value="Haem_peroxidase"/>
</dbReference>
<evidence type="ECO:0000256" key="1">
    <source>
        <dbReference type="ARBA" id="ARBA00000189"/>
    </source>
</evidence>
<feature type="binding site" evidence="13">
    <location>
        <position position="262"/>
    </location>
    <ligand>
        <name>Ca(2+)</name>
        <dbReference type="ChEBI" id="CHEBI:29108"/>
        <label>2</label>
    </ligand>
</feature>
<dbReference type="PROSITE" id="PS00435">
    <property type="entry name" value="PEROXIDASE_1"/>
    <property type="match status" value="1"/>
</dbReference>
<feature type="binding site" evidence="13">
    <location>
        <position position="66"/>
    </location>
    <ligand>
        <name>Ca(2+)</name>
        <dbReference type="ChEBI" id="CHEBI:29108"/>
        <label>1</label>
    </ligand>
</feature>
<dbReference type="PANTHER" id="PTHR31388:SF147">
    <property type="entry name" value="PEROXIDASE 58"/>
    <property type="match status" value="1"/>
</dbReference>
<evidence type="ECO:0000256" key="10">
    <source>
        <dbReference type="ARBA" id="ARBA00023157"/>
    </source>
</evidence>
<dbReference type="AlphaFoldDB" id="A0AA88QYH9"/>
<evidence type="ECO:0000256" key="11">
    <source>
        <dbReference type="PIRSR" id="PIRSR600823-1"/>
    </source>
</evidence>
<dbReference type="InterPro" id="IPR019793">
    <property type="entry name" value="Peroxidases_heam-ligand_BS"/>
</dbReference>
<dbReference type="GO" id="GO:0005576">
    <property type="term" value="C:extracellular region"/>
    <property type="evidence" value="ECO:0007669"/>
    <property type="project" value="UniProtKB-SubCell"/>
</dbReference>
<dbReference type="InterPro" id="IPR000823">
    <property type="entry name" value="Peroxidase_pln"/>
</dbReference>
<feature type="binding site" evidence="13">
    <location>
        <position position="87"/>
    </location>
    <ligand>
        <name>Ca(2+)</name>
        <dbReference type="ChEBI" id="CHEBI:29108"/>
        <label>1</label>
    </ligand>
</feature>
<keyword evidence="16" id="KW-0376">Hydrogen peroxide</keyword>
<keyword evidence="19" id="KW-1185">Reference proteome</keyword>
<comment type="function">
    <text evidence="16">Removal of H(2)O(2), oxidation of toxic reductants, biosynthesis and degradation of lignin, suberization, auxin catabolism, response to environmental stresses such as wounding, pathogen attack and oxidative stress.</text>
</comment>
<keyword evidence="5 16" id="KW-0349">Heme</keyword>
<dbReference type="InterPro" id="IPR019794">
    <property type="entry name" value="Peroxidases_AS"/>
</dbReference>
<dbReference type="PROSITE" id="PS00436">
    <property type="entry name" value="PEROXIDASE_2"/>
    <property type="match status" value="1"/>
</dbReference>
<reference evidence="18" key="1">
    <citation type="submission" date="2022-12" db="EMBL/GenBank/DDBJ databases">
        <title>Draft genome assemblies for two species of Escallonia (Escalloniales).</title>
        <authorList>
            <person name="Chanderbali A."/>
            <person name="Dervinis C."/>
            <person name="Anghel I."/>
            <person name="Soltis D."/>
            <person name="Soltis P."/>
            <person name="Zapata F."/>
        </authorList>
    </citation>
    <scope>NUCLEOTIDE SEQUENCE</scope>
    <source>
        <strain evidence="18">UCBG92.1500</strain>
        <tissue evidence="18">Leaf</tissue>
    </source>
</reference>
<dbReference type="Proteomes" id="UP001187471">
    <property type="component" value="Unassembled WGS sequence"/>
</dbReference>
<dbReference type="Pfam" id="PF00141">
    <property type="entry name" value="peroxidase"/>
    <property type="match status" value="1"/>
</dbReference>
<feature type="binding site" description="axial binding residue" evidence="13">
    <location>
        <position position="202"/>
    </location>
    <ligand>
        <name>heme b</name>
        <dbReference type="ChEBI" id="CHEBI:60344"/>
    </ligand>
    <ligandPart>
        <name>Fe</name>
        <dbReference type="ChEBI" id="CHEBI:18248"/>
    </ligandPart>
</feature>
<feature type="disulfide bond" evidence="15">
    <location>
        <begin position="209"/>
        <end position="241"/>
    </location>
</feature>
<evidence type="ECO:0000256" key="14">
    <source>
        <dbReference type="PIRSR" id="PIRSR600823-4"/>
    </source>
</evidence>
<feature type="disulfide bond" evidence="15">
    <location>
        <begin position="131"/>
        <end position="332"/>
    </location>
</feature>
<feature type="disulfide bond" evidence="15">
    <location>
        <begin position="67"/>
        <end position="84"/>
    </location>
</feature>
<keyword evidence="16" id="KW-0964">Secreted</keyword>
<dbReference type="GO" id="GO:0006979">
    <property type="term" value="P:response to oxidative stress"/>
    <property type="evidence" value="ECO:0007669"/>
    <property type="project" value="UniProtKB-UniRule"/>
</dbReference>
<proteinExistence type="inferred from homology"/>
<keyword evidence="7 13" id="KW-0106">Calcium</keyword>
<keyword evidence="9 13" id="KW-0408">Iron</keyword>
<organism evidence="18 19">
    <name type="scientific">Escallonia rubra</name>
    <dbReference type="NCBI Taxonomy" id="112253"/>
    <lineage>
        <taxon>Eukaryota</taxon>
        <taxon>Viridiplantae</taxon>
        <taxon>Streptophyta</taxon>
        <taxon>Embryophyta</taxon>
        <taxon>Tracheophyta</taxon>
        <taxon>Spermatophyta</taxon>
        <taxon>Magnoliopsida</taxon>
        <taxon>eudicotyledons</taxon>
        <taxon>Gunneridae</taxon>
        <taxon>Pentapetalae</taxon>
        <taxon>asterids</taxon>
        <taxon>campanulids</taxon>
        <taxon>Escalloniales</taxon>
        <taxon>Escalloniaceae</taxon>
        <taxon>Escallonia</taxon>
    </lineage>
</organism>
<feature type="domain" description="Plant heme peroxidase family profile" evidence="17">
    <location>
        <begin position="24"/>
        <end position="336"/>
    </location>
</feature>
<comment type="similarity">
    <text evidence="16">Belongs to the peroxidase family. Classical plant (class III) peroxidase subfamily.</text>
</comment>
<feature type="binding site" evidence="13">
    <location>
        <position position="254"/>
    </location>
    <ligand>
        <name>Ca(2+)</name>
        <dbReference type="ChEBI" id="CHEBI:29108"/>
        <label>2</label>
    </ligand>
</feature>
<feature type="binding site" evidence="13">
    <location>
        <position position="83"/>
    </location>
    <ligand>
        <name>Ca(2+)</name>
        <dbReference type="ChEBI" id="CHEBI:29108"/>
        <label>1</label>
    </ligand>
</feature>
<protein>
    <recommendedName>
        <fullName evidence="3 16">Peroxidase</fullName>
        <ecNumber evidence="3 16">1.11.1.7</ecNumber>
    </recommendedName>
</protein>
<feature type="signal peptide" evidence="16">
    <location>
        <begin position="1"/>
        <end position="23"/>
    </location>
</feature>
<feature type="disulfide bond" evidence="15">
    <location>
        <begin position="34"/>
        <end position="125"/>
    </location>
</feature>
<feature type="active site" description="Proton acceptor" evidence="11">
    <location>
        <position position="65"/>
    </location>
</feature>
<dbReference type="CDD" id="cd00693">
    <property type="entry name" value="secretory_peroxidase"/>
    <property type="match status" value="1"/>
</dbReference>
<dbReference type="PRINTS" id="PR00458">
    <property type="entry name" value="PEROXIDASE"/>
</dbReference>
<evidence type="ECO:0000256" key="7">
    <source>
        <dbReference type="ARBA" id="ARBA00022837"/>
    </source>
</evidence>
<gene>
    <name evidence="18" type="ORF">RJ640_023540</name>
</gene>
<comment type="similarity">
    <text evidence="2">Belongs to the peroxidase family. Ascorbate peroxidase subfamily.</text>
</comment>
<dbReference type="PRINTS" id="PR00461">
    <property type="entry name" value="PLPEROXIDASE"/>
</dbReference>
<dbReference type="PANTHER" id="PTHR31388">
    <property type="entry name" value="PEROXIDASE 72-RELATED"/>
    <property type="match status" value="1"/>
</dbReference>
<evidence type="ECO:0000256" key="5">
    <source>
        <dbReference type="ARBA" id="ARBA00022617"/>
    </source>
</evidence>
<feature type="site" description="Transition state stabilizer" evidence="14">
    <location>
        <position position="61"/>
    </location>
</feature>
<name>A0AA88QYH9_9ASTE</name>
<evidence type="ECO:0000256" key="15">
    <source>
        <dbReference type="PIRSR" id="PIRSR600823-5"/>
    </source>
</evidence>
<comment type="subcellular location">
    <subcellularLocation>
        <location evidence="16">Secreted</location>
    </subcellularLocation>
</comment>
<comment type="cofactor">
    <cofactor evidence="13 16">
        <name>heme b</name>
        <dbReference type="ChEBI" id="CHEBI:60344"/>
    </cofactor>
    <text evidence="13 16">Binds 1 heme b (iron(II)-protoporphyrin IX) group per subunit.</text>
</comment>
<feature type="binding site" evidence="13">
    <location>
        <position position="257"/>
    </location>
    <ligand>
        <name>Ca(2+)</name>
        <dbReference type="ChEBI" id="CHEBI:29108"/>
        <label>2</label>
    </ligand>
</feature>
<feature type="binding site" evidence="13">
    <location>
        <position position="85"/>
    </location>
    <ligand>
        <name>Ca(2+)</name>
        <dbReference type="ChEBI" id="CHEBI:29108"/>
        <label>1</label>
    </ligand>
</feature>
<dbReference type="GO" id="GO:0140825">
    <property type="term" value="F:lactoperoxidase activity"/>
    <property type="evidence" value="ECO:0007669"/>
    <property type="project" value="UniProtKB-EC"/>
</dbReference>
<dbReference type="GO" id="GO:0046872">
    <property type="term" value="F:metal ion binding"/>
    <property type="evidence" value="ECO:0007669"/>
    <property type="project" value="UniProtKB-UniRule"/>
</dbReference>
<evidence type="ECO:0000313" key="18">
    <source>
        <dbReference type="EMBL" id="KAK2975608.1"/>
    </source>
</evidence>
<keyword evidence="16" id="KW-0732">Signal</keyword>
<evidence type="ECO:0000256" key="8">
    <source>
        <dbReference type="ARBA" id="ARBA00023002"/>
    </source>
</evidence>
<dbReference type="InterPro" id="IPR033905">
    <property type="entry name" value="Secretory_peroxidase"/>
</dbReference>
<keyword evidence="6 13" id="KW-0479">Metal-binding</keyword>
<dbReference type="InterPro" id="IPR010255">
    <property type="entry name" value="Haem_peroxidase_sf"/>
</dbReference>
<feature type="binding site" evidence="12">
    <location>
        <position position="172"/>
    </location>
    <ligand>
        <name>substrate</name>
    </ligand>
</feature>
<feature type="binding site" evidence="13">
    <location>
        <position position="203"/>
    </location>
    <ligand>
        <name>Ca(2+)</name>
        <dbReference type="ChEBI" id="CHEBI:29108"/>
        <label>2</label>
    </ligand>
</feature>
<evidence type="ECO:0000256" key="3">
    <source>
        <dbReference type="ARBA" id="ARBA00012313"/>
    </source>
</evidence>
<keyword evidence="10 15" id="KW-1015">Disulfide bond</keyword>
<dbReference type="GO" id="GO:0020037">
    <property type="term" value="F:heme binding"/>
    <property type="evidence" value="ECO:0007669"/>
    <property type="project" value="UniProtKB-UniRule"/>
</dbReference>
<dbReference type="PROSITE" id="PS50873">
    <property type="entry name" value="PEROXIDASE_4"/>
    <property type="match status" value="1"/>
</dbReference>
<accession>A0AA88QYH9</accession>
<feature type="binding site" evidence="13">
    <location>
        <position position="99"/>
    </location>
    <ligand>
        <name>Ca(2+)</name>
        <dbReference type="ChEBI" id="CHEBI:29108"/>
        <label>1</label>
    </ligand>
</feature>
<dbReference type="FunFam" id="1.10.420.10:FF:000001">
    <property type="entry name" value="Peroxidase"/>
    <property type="match status" value="1"/>
</dbReference>
<sequence length="336" mass="35177">MSSLQHLITAGLLLALVLGGSNAQLSATFYASSCANVSSVVRGVLEQAQSSDVRIGAKLIRLHFHDCFVNVILSLSLATASVGCDGSLLLDNANGIESEKDAVPNVSAAGFEVVDDIKTALENVCPGIVSCADILAIAAQVSVSLAGGPSWDVLMGRRDGTTANRAGANNLPSPFATLEVNLKKFTDLGLDSTDLVALSGAHTFGRARCITFSPRLYNFSGTGNPDPTLDTTYLETLRQTCPDGGNGNTITNLDPSTPDGFDNNYFTNLQNNRGLLQSDQHLFSTSGADTVAIVNSFGNSQSAFFDSFGPSMINMGNISPLTGNNGEIRSDCKKVN</sequence>
<evidence type="ECO:0000259" key="17">
    <source>
        <dbReference type="PROSITE" id="PS50873"/>
    </source>
</evidence>
<keyword evidence="8 16" id="KW-0560">Oxidoreductase</keyword>
<evidence type="ECO:0000256" key="16">
    <source>
        <dbReference type="RuleBase" id="RU362060"/>
    </source>
</evidence>